<accession>A0ABS7SVV5</accession>
<dbReference type="Pfam" id="PF15603">
    <property type="entry name" value="Imm74"/>
    <property type="match status" value="1"/>
</dbReference>
<comment type="caution">
    <text evidence="1">The sequence shown here is derived from an EMBL/GenBank/DDBJ whole genome shotgun (WGS) entry which is preliminary data.</text>
</comment>
<reference evidence="1 2" key="1">
    <citation type="submission" date="2021-01" db="EMBL/GenBank/DDBJ databases">
        <authorList>
            <person name="Ruan W."/>
            <person name="Khan S.A."/>
            <person name="Jeon C.O."/>
        </authorList>
    </citation>
    <scope>NUCLEOTIDE SEQUENCE [LARGE SCALE GENOMIC DNA]</scope>
    <source>
        <strain evidence="1 2">R798</strain>
    </source>
</reference>
<dbReference type="Proteomes" id="UP000809349">
    <property type="component" value="Unassembled WGS sequence"/>
</dbReference>
<keyword evidence="2" id="KW-1185">Reference proteome</keyword>
<sequence length="55" mass="5854">MISIVKITPSSITLRVDHKTVKVSGESFLRGHGSSDFVINIASISCGNNPLILLS</sequence>
<dbReference type="EMBL" id="JAFBIL020000015">
    <property type="protein sequence ID" value="MBZ2210087.1"/>
    <property type="molecule type" value="Genomic_DNA"/>
</dbReference>
<dbReference type="RefSeq" id="WP_223471335.1">
    <property type="nucleotide sequence ID" value="NZ_JAFBIL020000015.1"/>
</dbReference>
<name>A0ABS7SVV5_9BURK</name>
<organism evidence="1 2">
    <name type="scientific">Massilia soli</name>
    <dbReference type="NCBI Taxonomy" id="2792854"/>
    <lineage>
        <taxon>Bacteria</taxon>
        <taxon>Pseudomonadati</taxon>
        <taxon>Pseudomonadota</taxon>
        <taxon>Betaproteobacteria</taxon>
        <taxon>Burkholderiales</taxon>
        <taxon>Oxalobacteraceae</taxon>
        <taxon>Telluria group</taxon>
        <taxon>Massilia</taxon>
    </lineage>
</organism>
<protein>
    <submittedName>
        <fullName evidence="1">Uncharacterized protein</fullName>
    </submittedName>
</protein>
<gene>
    <name evidence="1" type="ORF">I4X03_022720</name>
</gene>
<reference evidence="1 2" key="2">
    <citation type="submission" date="2021-08" db="EMBL/GenBank/DDBJ databases">
        <title>Massilia sp. R798.</title>
        <authorList>
            <person name="Baek J.H."/>
            <person name="Jung H.S."/>
            <person name="Kim K.R."/>
            <person name="Jeon C.O."/>
        </authorList>
    </citation>
    <scope>NUCLEOTIDE SEQUENCE [LARGE SCALE GENOMIC DNA]</scope>
    <source>
        <strain evidence="1 2">R798</strain>
    </source>
</reference>
<evidence type="ECO:0000313" key="1">
    <source>
        <dbReference type="EMBL" id="MBZ2210087.1"/>
    </source>
</evidence>
<evidence type="ECO:0000313" key="2">
    <source>
        <dbReference type="Proteomes" id="UP000809349"/>
    </source>
</evidence>
<proteinExistence type="predicted"/>
<dbReference type="InterPro" id="IPR028148">
    <property type="entry name" value="Imm74"/>
</dbReference>